<dbReference type="GO" id="GO:0016874">
    <property type="term" value="F:ligase activity"/>
    <property type="evidence" value="ECO:0007669"/>
    <property type="project" value="UniProtKB-KW"/>
</dbReference>
<dbReference type="Proteomes" id="UP001150924">
    <property type="component" value="Unassembled WGS sequence"/>
</dbReference>
<feature type="region of interest" description="Disordered" evidence="5">
    <location>
        <begin position="218"/>
        <end position="268"/>
    </location>
</feature>
<proteinExistence type="inferred from homology"/>
<evidence type="ECO:0000313" key="8">
    <source>
        <dbReference type="EMBL" id="MCY1010813.1"/>
    </source>
</evidence>
<dbReference type="FunFam" id="3.30.300.30:FF:000008">
    <property type="entry name" value="2,3-dihydroxybenzoate-AMP ligase"/>
    <property type="match status" value="1"/>
</dbReference>
<evidence type="ECO:0000256" key="5">
    <source>
        <dbReference type="SAM" id="MobiDB-lite"/>
    </source>
</evidence>
<dbReference type="Gene3D" id="3.30.300.30">
    <property type="match status" value="1"/>
</dbReference>
<feature type="domain" description="AMP-dependent synthetase/ligase" evidence="6">
    <location>
        <begin position="15"/>
        <end position="177"/>
    </location>
</feature>
<evidence type="ECO:0000256" key="1">
    <source>
        <dbReference type="ARBA" id="ARBA00006432"/>
    </source>
</evidence>
<dbReference type="InterPro" id="IPR042099">
    <property type="entry name" value="ANL_N_sf"/>
</dbReference>
<dbReference type="AlphaFoldDB" id="A0A9X3J278"/>
<dbReference type="Pfam" id="PF00501">
    <property type="entry name" value="AMP-binding"/>
    <property type="match status" value="2"/>
</dbReference>
<evidence type="ECO:0000256" key="2">
    <source>
        <dbReference type="ARBA" id="ARBA00022598"/>
    </source>
</evidence>
<feature type="compositionally biased region" description="Basic and acidic residues" evidence="5">
    <location>
        <begin position="242"/>
        <end position="257"/>
    </location>
</feature>
<protein>
    <submittedName>
        <fullName evidence="8">AMP-binding protein</fullName>
    </submittedName>
</protein>
<dbReference type="Pfam" id="PF13193">
    <property type="entry name" value="AMP-binding_C"/>
    <property type="match status" value="1"/>
</dbReference>
<feature type="region of interest" description="Disordered" evidence="5">
    <location>
        <begin position="166"/>
        <end position="201"/>
    </location>
</feature>
<keyword evidence="9" id="KW-1185">Reference proteome</keyword>
<reference evidence="8" key="1">
    <citation type="submission" date="2022-11" db="EMBL/GenBank/DDBJ databases">
        <title>Minimal conservation of predation-associated metabolite biosynthetic gene clusters underscores biosynthetic potential of Myxococcota including descriptions for ten novel species: Archangium lansinium sp. nov., Myxococcus landrumus sp. nov., Nannocystis bai.</title>
        <authorList>
            <person name="Ahearne A."/>
            <person name="Stevens C."/>
            <person name="Phillips K."/>
        </authorList>
    </citation>
    <scope>NUCLEOTIDE SEQUENCE</scope>
    <source>
        <strain evidence="8">Na p29</strain>
    </source>
</reference>
<evidence type="ECO:0000256" key="3">
    <source>
        <dbReference type="ARBA" id="ARBA00022832"/>
    </source>
</evidence>
<evidence type="ECO:0000313" key="9">
    <source>
        <dbReference type="Proteomes" id="UP001150924"/>
    </source>
</evidence>
<dbReference type="PANTHER" id="PTHR43859:SF4">
    <property type="entry name" value="BUTANOATE--COA LIGASE AAE1-RELATED"/>
    <property type="match status" value="1"/>
</dbReference>
<name>A0A9X3J278_9BACT</name>
<organism evidence="8 9">
    <name type="scientific">Nannocystis pusilla</name>
    <dbReference type="NCBI Taxonomy" id="889268"/>
    <lineage>
        <taxon>Bacteria</taxon>
        <taxon>Pseudomonadati</taxon>
        <taxon>Myxococcota</taxon>
        <taxon>Polyangia</taxon>
        <taxon>Nannocystales</taxon>
        <taxon>Nannocystaceae</taxon>
        <taxon>Nannocystis</taxon>
    </lineage>
</organism>
<evidence type="ECO:0000259" key="6">
    <source>
        <dbReference type="Pfam" id="PF00501"/>
    </source>
</evidence>
<dbReference type="EMBL" id="JAPNKE010000002">
    <property type="protein sequence ID" value="MCY1010813.1"/>
    <property type="molecule type" value="Genomic_DNA"/>
</dbReference>
<dbReference type="InterPro" id="IPR025110">
    <property type="entry name" value="AMP-bd_C"/>
</dbReference>
<dbReference type="GO" id="GO:0006631">
    <property type="term" value="P:fatty acid metabolic process"/>
    <property type="evidence" value="ECO:0007669"/>
    <property type="project" value="UniProtKB-KW"/>
</dbReference>
<dbReference type="InterPro" id="IPR045851">
    <property type="entry name" value="AMP-bd_C_sf"/>
</dbReference>
<feature type="compositionally biased region" description="Low complexity" evidence="5">
    <location>
        <begin position="218"/>
        <end position="231"/>
    </location>
</feature>
<keyword evidence="3" id="KW-0276">Fatty acid metabolism</keyword>
<dbReference type="SUPFAM" id="SSF56801">
    <property type="entry name" value="Acetyl-CoA synthetase-like"/>
    <property type="match status" value="1"/>
</dbReference>
<sequence>MLVPLTILDFMRRAEQVYGERVAVFDEPSQPAAPLGPLTYARLAALARAQAAGLDALGVGFGERVAIVSHNAARMLVSFFGVAGHGRVLVPINFRLSPAEIAYIVEHSGASMLLVDPELDAALAEVKCARRFVLGAESDALLLRHEAAPARWQADEQATATINYTSGTTARPKGAAHAPQPVDQRDDVRAAHGGVGPRRVSAHAADVPLQRLGHAVRAGRAGGATARAAQGRRGGDLAPRGGPRDHADVRRAGRVQRDPGGGAAVAGEVPGRGKVRVVCAGAPPPTRTIERVESELGWEFLQIYGLTETSPLLTINRTREEWDGLSGHERAERLGRAGAPALGTEIEVDAHGEVLARGNTVLEGYWQEPKATETALEDGWFHTGDGGTLDAEGHLVISDRKKDVIISGGENVSSIEVEDALCSHPAVAEAAVIGVPDEKWGETVKALVVLAPGTSATEAELIAHCRQRLAHYKCPTSVELRTELARTSTGKLQKFKLRAPYWEGRTRQVN</sequence>
<dbReference type="Gene3D" id="3.40.50.12780">
    <property type="entry name" value="N-terminal domain of ligase-like"/>
    <property type="match status" value="2"/>
</dbReference>
<accession>A0A9X3J278</accession>
<comment type="caution">
    <text evidence="8">The sequence shown here is derived from an EMBL/GenBank/DDBJ whole genome shotgun (WGS) entry which is preliminary data.</text>
</comment>
<keyword evidence="2" id="KW-0436">Ligase</keyword>
<gene>
    <name evidence="8" type="ORF">OV079_35670</name>
</gene>
<evidence type="ECO:0000259" key="7">
    <source>
        <dbReference type="Pfam" id="PF13193"/>
    </source>
</evidence>
<evidence type="ECO:0000256" key="4">
    <source>
        <dbReference type="ARBA" id="ARBA00023098"/>
    </source>
</evidence>
<dbReference type="PANTHER" id="PTHR43859">
    <property type="entry name" value="ACYL-ACTIVATING ENZYME"/>
    <property type="match status" value="1"/>
</dbReference>
<comment type="similarity">
    <text evidence="1">Belongs to the ATP-dependent AMP-binding enzyme family.</text>
</comment>
<feature type="domain" description="AMP-dependent synthetase/ligase" evidence="6">
    <location>
        <begin position="273"/>
        <end position="366"/>
    </location>
</feature>
<dbReference type="InterPro" id="IPR000873">
    <property type="entry name" value="AMP-dep_synth/lig_dom"/>
</dbReference>
<keyword evidence="4" id="KW-0443">Lipid metabolism</keyword>
<feature type="domain" description="AMP-binding enzyme C-terminal" evidence="7">
    <location>
        <begin position="416"/>
        <end position="491"/>
    </location>
</feature>